<feature type="transmembrane region" description="Helical" evidence="8">
    <location>
        <begin position="131"/>
        <end position="149"/>
    </location>
</feature>
<sequence>MIIDFFVVLLGTMFSETIMNIDISKYVFMIILTIVSSALISFGMSILFLPSVISFLIYKKIGDRLDSRRMHTVFTPTAGGLGVLIPFFITVFLFSIPIFSFELLLLCSCIILVFFTGLIDDLYNLSAKIKLFIIGFLAILVMAFTGLKIDSFYGLFGIGALSNISSYILTLLVIVFLTNAFNLIDGIDGLLSTISSFILMVFGAWFFLIGEQTYALIALALLGAIAGFLMFNWFPARIFMGDTGSLSIGFTIAVLSIAFLKTNQGLAIDHFYKISSPVALIISLLVFPIFDTFRVFILRIINKSSPFLADKRHIHHYLFSLKLGPRKVVALLLSFDVILFFTILFFNRFSDTLLVTSLIVFLLISSFGMHLFKVSYFNMIAIPAIQELELEVN</sequence>
<dbReference type="PANTHER" id="PTHR22926:SF3">
    <property type="entry name" value="UNDECAPRENYL-PHOSPHATE ALPHA-N-ACETYLGLUCOSAMINYL 1-PHOSPHATE TRANSFERASE"/>
    <property type="match status" value="1"/>
</dbReference>
<evidence type="ECO:0000256" key="3">
    <source>
        <dbReference type="ARBA" id="ARBA00022679"/>
    </source>
</evidence>
<feature type="transmembrane region" description="Helical" evidence="8">
    <location>
        <begin position="352"/>
        <end position="372"/>
    </location>
</feature>
<protein>
    <submittedName>
        <fullName evidence="9">UDP-N-acetylmuramyl pentapeptide phosphotransferase/UDP-N-acetylglucosamine-1-phosphate transferase</fullName>
    </submittedName>
</protein>
<evidence type="ECO:0000256" key="1">
    <source>
        <dbReference type="ARBA" id="ARBA00004651"/>
    </source>
</evidence>
<feature type="transmembrane region" description="Helical" evidence="8">
    <location>
        <begin position="155"/>
        <end position="177"/>
    </location>
</feature>
<dbReference type="PANTHER" id="PTHR22926">
    <property type="entry name" value="PHOSPHO-N-ACETYLMURAMOYL-PENTAPEPTIDE-TRANSFERASE"/>
    <property type="match status" value="1"/>
</dbReference>
<comment type="cofactor">
    <cofactor evidence="7">
        <name>Mg(2+)</name>
        <dbReference type="ChEBI" id="CHEBI:18420"/>
    </cofactor>
</comment>
<feature type="transmembrane region" description="Helical" evidence="8">
    <location>
        <begin position="246"/>
        <end position="262"/>
    </location>
</feature>
<evidence type="ECO:0000313" key="10">
    <source>
        <dbReference type="Proteomes" id="UP000198480"/>
    </source>
</evidence>
<evidence type="ECO:0000256" key="4">
    <source>
        <dbReference type="ARBA" id="ARBA00022692"/>
    </source>
</evidence>
<keyword evidence="2" id="KW-1003">Cell membrane</keyword>
<accession>A0A239BID8</accession>
<feature type="transmembrane region" description="Helical" evidence="8">
    <location>
        <begin position="328"/>
        <end position="346"/>
    </location>
</feature>
<feature type="transmembrane region" description="Helical" evidence="8">
    <location>
        <begin position="214"/>
        <end position="234"/>
    </location>
</feature>
<evidence type="ECO:0000256" key="2">
    <source>
        <dbReference type="ARBA" id="ARBA00022475"/>
    </source>
</evidence>
<dbReference type="PROSITE" id="PS01348">
    <property type="entry name" value="MRAY_2"/>
    <property type="match status" value="1"/>
</dbReference>
<dbReference type="GO" id="GO:0016780">
    <property type="term" value="F:phosphotransferase activity, for other substituted phosphate groups"/>
    <property type="evidence" value="ECO:0007669"/>
    <property type="project" value="InterPro"/>
</dbReference>
<keyword evidence="7" id="KW-0460">Magnesium</keyword>
<dbReference type="GO" id="GO:0044038">
    <property type="term" value="P:cell wall macromolecule biosynthetic process"/>
    <property type="evidence" value="ECO:0007669"/>
    <property type="project" value="TreeGrafter"/>
</dbReference>
<name>A0A239BID8_9BACT</name>
<feature type="transmembrane region" description="Helical" evidence="8">
    <location>
        <begin position="26"/>
        <end position="58"/>
    </location>
</feature>
<feature type="transmembrane region" description="Helical" evidence="8">
    <location>
        <begin position="274"/>
        <end position="297"/>
    </location>
</feature>
<dbReference type="InterPro" id="IPR000715">
    <property type="entry name" value="Glycosyl_transferase_4"/>
</dbReference>
<feature type="binding site" evidence="7">
    <location>
        <position position="182"/>
    </location>
    <ligand>
        <name>Mg(2+)</name>
        <dbReference type="ChEBI" id="CHEBI:18420"/>
    </ligand>
</feature>
<dbReference type="Pfam" id="PF00953">
    <property type="entry name" value="Glycos_transf_4"/>
    <property type="match status" value="1"/>
</dbReference>
<organism evidence="9 10">
    <name type="scientific">Belliella buryatensis</name>
    <dbReference type="NCBI Taxonomy" id="1500549"/>
    <lineage>
        <taxon>Bacteria</taxon>
        <taxon>Pseudomonadati</taxon>
        <taxon>Bacteroidota</taxon>
        <taxon>Cytophagia</taxon>
        <taxon>Cytophagales</taxon>
        <taxon>Cyclobacteriaceae</taxon>
        <taxon>Belliella</taxon>
    </lineage>
</organism>
<dbReference type="GO" id="GO:0046872">
    <property type="term" value="F:metal ion binding"/>
    <property type="evidence" value="ECO:0007669"/>
    <property type="project" value="UniProtKB-KW"/>
</dbReference>
<feature type="transmembrane region" description="Helical" evidence="8">
    <location>
        <begin position="98"/>
        <end position="119"/>
    </location>
</feature>
<evidence type="ECO:0000256" key="8">
    <source>
        <dbReference type="SAM" id="Phobius"/>
    </source>
</evidence>
<dbReference type="Proteomes" id="UP000198480">
    <property type="component" value="Unassembled WGS sequence"/>
</dbReference>
<evidence type="ECO:0000256" key="5">
    <source>
        <dbReference type="ARBA" id="ARBA00022989"/>
    </source>
</evidence>
<comment type="subcellular location">
    <subcellularLocation>
        <location evidence="1">Cell membrane</location>
        <topology evidence="1">Multi-pass membrane protein</topology>
    </subcellularLocation>
</comment>
<reference evidence="10" key="1">
    <citation type="submission" date="2017-06" db="EMBL/GenBank/DDBJ databases">
        <authorList>
            <person name="Varghese N."/>
            <person name="Submissions S."/>
        </authorList>
    </citation>
    <scope>NUCLEOTIDE SEQUENCE [LARGE SCALE GENOMIC DNA]</scope>
    <source>
        <strain evidence="10">5C</strain>
    </source>
</reference>
<keyword evidence="5 8" id="KW-1133">Transmembrane helix</keyword>
<dbReference type="AlphaFoldDB" id="A0A239BID8"/>
<proteinExistence type="predicted"/>
<feature type="binding site" evidence="7">
    <location>
        <position position="242"/>
    </location>
    <ligand>
        <name>Mg(2+)</name>
        <dbReference type="ChEBI" id="CHEBI:18420"/>
    </ligand>
</feature>
<gene>
    <name evidence="9" type="ORF">SAMN06295967_1032</name>
</gene>
<dbReference type="GO" id="GO:0005886">
    <property type="term" value="C:plasma membrane"/>
    <property type="evidence" value="ECO:0007669"/>
    <property type="project" value="UniProtKB-SubCell"/>
</dbReference>
<feature type="transmembrane region" description="Helical" evidence="8">
    <location>
        <begin position="189"/>
        <end position="208"/>
    </location>
</feature>
<feature type="transmembrane region" description="Helical" evidence="8">
    <location>
        <begin position="70"/>
        <end position="92"/>
    </location>
</feature>
<evidence type="ECO:0000256" key="7">
    <source>
        <dbReference type="PIRSR" id="PIRSR600715-1"/>
    </source>
</evidence>
<evidence type="ECO:0000256" key="6">
    <source>
        <dbReference type="ARBA" id="ARBA00023136"/>
    </source>
</evidence>
<dbReference type="CDD" id="cd06853">
    <property type="entry name" value="GT_WecA_like"/>
    <property type="match status" value="1"/>
</dbReference>
<keyword evidence="7" id="KW-0479">Metal-binding</keyword>
<keyword evidence="4 8" id="KW-0812">Transmembrane</keyword>
<dbReference type="OrthoDB" id="9783652at2"/>
<dbReference type="GO" id="GO:0009103">
    <property type="term" value="P:lipopolysaccharide biosynthetic process"/>
    <property type="evidence" value="ECO:0007669"/>
    <property type="project" value="TreeGrafter"/>
</dbReference>
<dbReference type="InterPro" id="IPR018480">
    <property type="entry name" value="PNAcMuramoyl-5peptid_Trfase_CS"/>
</dbReference>
<keyword evidence="6 8" id="KW-0472">Membrane</keyword>
<dbReference type="EMBL" id="FZOK01000003">
    <property type="protein sequence ID" value="SNS07449.1"/>
    <property type="molecule type" value="Genomic_DNA"/>
</dbReference>
<evidence type="ECO:0000313" key="9">
    <source>
        <dbReference type="EMBL" id="SNS07449.1"/>
    </source>
</evidence>
<keyword evidence="3 9" id="KW-0808">Transferase</keyword>
<keyword evidence="10" id="KW-1185">Reference proteome</keyword>
<dbReference type="GO" id="GO:0071555">
    <property type="term" value="P:cell wall organization"/>
    <property type="evidence" value="ECO:0007669"/>
    <property type="project" value="TreeGrafter"/>
</dbReference>